<keyword evidence="4 6" id="KW-1133">Transmembrane helix</keyword>
<comment type="subcellular location">
    <subcellularLocation>
        <location evidence="1">Membrane</location>
        <topology evidence="1">Multi-pass membrane protein</topology>
    </subcellularLocation>
</comment>
<dbReference type="OrthoDB" id="2126698at2759"/>
<feature type="transmembrane region" description="Helical" evidence="6">
    <location>
        <begin position="163"/>
        <end position="180"/>
    </location>
</feature>
<feature type="transmembrane region" description="Helical" evidence="6">
    <location>
        <begin position="192"/>
        <end position="209"/>
    </location>
</feature>
<feature type="transmembrane region" description="Helical" evidence="6">
    <location>
        <begin position="383"/>
        <end position="403"/>
    </location>
</feature>
<organism evidence="7 8">
    <name type="scientific">[Candida] arabinofermentans NRRL YB-2248</name>
    <dbReference type="NCBI Taxonomy" id="983967"/>
    <lineage>
        <taxon>Eukaryota</taxon>
        <taxon>Fungi</taxon>
        <taxon>Dikarya</taxon>
        <taxon>Ascomycota</taxon>
        <taxon>Saccharomycotina</taxon>
        <taxon>Pichiomycetes</taxon>
        <taxon>Pichiales</taxon>
        <taxon>Pichiaceae</taxon>
        <taxon>Ogataea</taxon>
        <taxon>Ogataea/Candida clade</taxon>
    </lineage>
</organism>
<dbReference type="NCBIfam" id="TIGR00797">
    <property type="entry name" value="matE"/>
    <property type="match status" value="2"/>
</dbReference>
<protein>
    <recommendedName>
        <fullName evidence="9">MATE efflux family protein</fullName>
    </recommendedName>
</protein>
<evidence type="ECO:0000256" key="5">
    <source>
        <dbReference type="ARBA" id="ARBA00023136"/>
    </source>
</evidence>
<evidence type="ECO:0000256" key="6">
    <source>
        <dbReference type="SAM" id="Phobius"/>
    </source>
</evidence>
<feature type="transmembrane region" description="Helical" evidence="6">
    <location>
        <begin position="875"/>
        <end position="895"/>
    </location>
</feature>
<evidence type="ECO:0000313" key="7">
    <source>
        <dbReference type="EMBL" id="ODV87005.1"/>
    </source>
</evidence>
<feature type="transmembrane region" description="Helical" evidence="6">
    <location>
        <begin position="901"/>
        <end position="922"/>
    </location>
</feature>
<evidence type="ECO:0008006" key="9">
    <source>
        <dbReference type="Google" id="ProtNLM"/>
    </source>
</evidence>
<evidence type="ECO:0000313" key="8">
    <source>
        <dbReference type="Proteomes" id="UP000094801"/>
    </source>
</evidence>
<feature type="transmembrane region" description="Helical" evidence="6">
    <location>
        <begin position="342"/>
        <end position="363"/>
    </location>
</feature>
<dbReference type="GO" id="GO:1990961">
    <property type="term" value="P:xenobiotic detoxification by transmembrane export across the plasma membrane"/>
    <property type="evidence" value="ECO:0007669"/>
    <property type="project" value="InterPro"/>
</dbReference>
<feature type="transmembrane region" description="Helical" evidence="6">
    <location>
        <begin position="729"/>
        <end position="750"/>
    </location>
</feature>
<sequence>MSYSSESTPLLGSRDLQSHDATVEPINLSMKPSSTVKKELLYILKNSIPVLITFLFQYFIQIMIPIYFASRLGPDHLSASSLSITTFYISCPVIINGFSTSLDTFCSTAYGAGNFTKVGLYYQRCTLILLFLCIPISLFFLSCGSLILKATKNEELAGLCSQYLRWMPLAAPAIVIFECSKRFLQSQNKFSIPTRITIFAVPLSLYLNSTLMEPLGFNSPPVSFVITYWFMSISLVTYIFTIDGYQCWNPNVNLKDLFQGWLPFIQLGFPGVMMIMSEAFAFQVLTFLSTRFGTLELASQSIVSTLASFAFQLPFSVGICCSTRVANIIGAKSLDYKPAIKAMVGLAFTLSFLNFAWMAIFRFQLAEIFTKDEALIQRVGQMFLVVGFNQLLDCLNVICAAILRGQGRQRIGSFLSIISYYVVATPFEFLFGFYWNMQVLGLWLGLAVGTMSKLSESTSLVSSVEPAHHNTIFSTISNNSEVADDDSSEIIKITTVKDELKYIVTSAFPVLLTFSFQYFVQIMIPIYFSSKLGENYLAACSFSITAFYVTGPVIIDGFSTSMDTFCSTSYGAGNYTKVGLYYQRCTLILLVISIPISVIWLSAKPIIQFVTNNEPLAVLSAQYLRWMPLACPAIVIFECSKHFLQAQNKFSIPTRIIVVAIPIAIYLNTVLAEPLGFDSPPVSFTITYWFMAISLVVYIFAIDGYQCWNPYVTATELFEGWIEFFKLGIPGIMMIMSEALAFDILTFLAVRFGPVEMTAQSIVATLSSFAFQLPFAVGICCSVRTANIIGAKSDGYKVAMKAMIGTACVLCLFNFMWLAGLRYQLARIFTDDPVLIKRVCDVSFIVALAQLVDCMNIVVAGILRGQGRHRIGSILSLICYYTVATPLGICFAFYFNLKVLGLWIGVTIGVFLLSIAELYLVLTSDWQKIIETNSKIVV</sequence>
<accession>A0A1E4T5J3</accession>
<dbReference type="InterPro" id="IPR045069">
    <property type="entry name" value="MATE_euk"/>
</dbReference>
<feature type="transmembrane region" description="Helical" evidence="6">
    <location>
        <begin position="302"/>
        <end position="321"/>
    </location>
</feature>
<keyword evidence="3 6" id="KW-0812">Transmembrane</keyword>
<comment type="similarity">
    <text evidence="2">Belongs to the multi antimicrobial extrusion (MATE) (TC 2.A.66.1) family.</text>
</comment>
<name>A0A1E4T5J3_9ASCO</name>
<feature type="transmembrane region" description="Helical" evidence="6">
    <location>
        <begin position="261"/>
        <end position="282"/>
    </location>
</feature>
<dbReference type="GO" id="GO:0042910">
    <property type="term" value="F:xenobiotic transmembrane transporter activity"/>
    <property type="evidence" value="ECO:0007669"/>
    <property type="project" value="InterPro"/>
</dbReference>
<proteinExistence type="inferred from homology"/>
<dbReference type="InterPro" id="IPR002528">
    <property type="entry name" value="MATE_fam"/>
</dbReference>
<evidence type="ECO:0000256" key="2">
    <source>
        <dbReference type="ARBA" id="ARBA00010199"/>
    </source>
</evidence>
<evidence type="ECO:0000256" key="3">
    <source>
        <dbReference type="ARBA" id="ARBA00022692"/>
    </source>
</evidence>
<feature type="transmembrane region" description="Helical" evidence="6">
    <location>
        <begin position="656"/>
        <end position="676"/>
    </location>
</feature>
<feature type="transmembrane region" description="Helical" evidence="6">
    <location>
        <begin position="688"/>
        <end position="708"/>
    </location>
</feature>
<feature type="transmembrane region" description="Helical" evidence="6">
    <location>
        <begin position="843"/>
        <end position="863"/>
    </location>
</feature>
<feature type="transmembrane region" description="Helical" evidence="6">
    <location>
        <begin position="502"/>
        <end position="524"/>
    </location>
</feature>
<dbReference type="EMBL" id="KV453849">
    <property type="protein sequence ID" value="ODV87005.1"/>
    <property type="molecule type" value="Genomic_DNA"/>
</dbReference>
<dbReference type="Pfam" id="PF01554">
    <property type="entry name" value="MatE"/>
    <property type="match status" value="4"/>
</dbReference>
<dbReference type="Proteomes" id="UP000094801">
    <property type="component" value="Unassembled WGS sequence"/>
</dbReference>
<dbReference type="AlphaFoldDB" id="A0A1E4T5J3"/>
<evidence type="ECO:0000256" key="1">
    <source>
        <dbReference type="ARBA" id="ARBA00004141"/>
    </source>
</evidence>
<feature type="transmembrane region" description="Helical" evidence="6">
    <location>
        <begin position="127"/>
        <end position="148"/>
    </location>
</feature>
<feature type="transmembrane region" description="Helical" evidence="6">
    <location>
        <begin position="802"/>
        <end position="823"/>
    </location>
</feature>
<feature type="transmembrane region" description="Helical" evidence="6">
    <location>
        <begin position="536"/>
        <end position="555"/>
    </location>
</feature>
<keyword evidence="8" id="KW-1185">Reference proteome</keyword>
<feature type="transmembrane region" description="Helical" evidence="6">
    <location>
        <begin position="221"/>
        <end position="240"/>
    </location>
</feature>
<dbReference type="STRING" id="983967.A0A1E4T5J3"/>
<feature type="transmembrane region" description="Helical" evidence="6">
    <location>
        <begin position="48"/>
        <end position="68"/>
    </location>
</feature>
<feature type="transmembrane region" description="Helical" evidence="6">
    <location>
        <begin position="410"/>
        <end position="427"/>
    </location>
</feature>
<dbReference type="GO" id="GO:0015297">
    <property type="term" value="F:antiporter activity"/>
    <property type="evidence" value="ECO:0007669"/>
    <property type="project" value="InterPro"/>
</dbReference>
<evidence type="ECO:0000256" key="4">
    <source>
        <dbReference type="ARBA" id="ARBA00022989"/>
    </source>
</evidence>
<feature type="transmembrane region" description="Helical" evidence="6">
    <location>
        <begin position="762"/>
        <end position="781"/>
    </location>
</feature>
<gene>
    <name evidence="7" type="ORF">CANARDRAFT_6565</name>
</gene>
<dbReference type="CDD" id="cd13132">
    <property type="entry name" value="MATE_eukaryotic"/>
    <property type="match status" value="2"/>
</dbReference>
<feature type="transmembrane region" description="Helical" evidence="6">
    <location>
        <begin position="585"/>
        <end position="603"/>
    </location>
</feature>
<keyword evidence="5 6" id="KW-0472">Membrane</keyword>
<reference evidence="8" key="1">
    <citation type="submission" date="2016-04" db="EMBL/GenBank/DDBJ databases">
        <title>Comparative genomics of biotechnologically important yeasts.</title>
        <authorList>
            <consortium name="DOE Joint Genome Institute"/>
            <person name="Riley R."/>
            <person name="Haridas S."/>
            <person name="Wolfe K.H."/>
            <person name="Lopes M.R."/>
            <person name="Hittinger C.T."/>
            <person name="Goker M."/>
            <person name="Salamov A."/>
            <person name="Wisecaver J."/>
            <person name="Long T.M."/>
            <person name="Aerts A.L."/>
            <person name="Barry K."/>
            <person name="Choi C."/>
            <person name="Clum A."/>
            <person name="Coughlan A.Y."/>
            <person name="Deshpande S."/>
            <person name="Douglass A.P."/>
            <person name="Hanson S.J."/>
            <person name="Klenk H.-P."/>
            <person name="Labutti K."/>
            <person name="Lapidus A."/>
            <person name="Lindquist E."/>
            <person name="Lipzen A."/>
            <person name="Meier-Kolthoff J.P."/>
            <person name="Ohm R.A."/>
            <person name="Otillar R.P."/>
            <person name="Pangilinan J."/>
            <person name="Peng Y."/>
            <person name="Rokas A."/>
            <person name="Rosa C.A."/>
            <person name="Scheuner C."/>
            <person name="Sibirny A.A."/>
            <person name="Slot J.C."/>
            <person name="Stielow J.B."/>
            <person name="Sun H."/>
            <person name="Kurtzman C.P."/>
            <person name="Blackwell M."/>
            <person name="Grigoriev I.V."/>
            <person name="Jeffries T.W."/>
        </authorList>
    </citation>
    <scope>NUCLEOTIDE SEQUENCE [LARGE SCALE GENOMIC DNA]</scope>
    <source>
        <strain evidence="8">NRRL YB-2248</strain>
    </source>
</reference>
<dbReference type="PANTHER" id="PTHR11206">
    <property type="entry name" value="MULTIDRUG RESISTANCE PROTEIN"/>
    <property type="match status" value="1"/>
</dbReference>
<dbReference type="GO" id="GO:0016020">
    <property type="term" value="C:membrane"/>
    <property type="evidence" value="ECO:0007669"/>
    <property type="project" value="UniProtKB-SubCell"/>
</dbReference>